<protein>
    <submittedName>
        <fullName evidence="2">TIGR02206 family membrane protein</fullName>
    </submittedName>
</protein>
<accession>A0A4R9C275</accession>
<keyword evidence="1" id="KW-0812">Transmembrane</keyword>
<feature type="transmembrane region" description="Helical" evidence="1">
    <location>
        <begin position="109"/>
        <end position="130"/>
    </location>
</feature>
<dbReference type="EMBL" id="SCFR01000009">
    <property type="protein sequence ID" value="TFF66563.1"/>
    <property type="molecule type" value="Genomic_DNA"/>
</dbReference>
<keyword evidence="1" id="KW-1133">Transmembrane helix</keyword>
<dbReference type="RefSeq" id="WP_134744470.1">
    <property type="nucleotide sequence ID" value="NZ_CP119761.1"/>
</dbReference>
<dbReference type="Pfam" id="PF14808">
    <property type="entry name" value="TMEM164"/>
    <property type="match status" value="1"/>
</dbReference>
<feature type="transmembrane region" description="Helical" evidence="1">
    <location>
        <begin position="52"/>
        <end position="72"/>
    </location>
</feature>
<evidence type="ECO:0000313" key="2">
    <source>
        <dbReference type="EMBL" id="TFF66563.1"/>
    </source>
</evidence>
<gene>
    <name evidence="2" type="ORF">EQF91_03685</name>
</gene>
<proteinExistence type="predicted"/>
<reference evidence="2 3" key="1">
    <citation type="submission" date="2019-01" db="EMBL/GenBank/DDBJ databases">
        <title>Draft Genome Sequences of Helcococcus ovis Strains Isolated from the Uterus and Vagina of Dairy Cows with Metritis.</title>
        <authorList>
            <person name="Cunha F."/>
            <person name="Jeon S.J."/>
            <person name="Kutzer P."/>
            <person name="Galvao K.N."/>
        </authorList>
    </citation>
    <scope>NUCLEOTIDE SEQUENCE [LARGE SCALE GENOMIC DNA]</scope>
    <source>
        <strain evidence="2 3">KG-37</strain>
    </source>
</reference>
<dbReference type="NCBIfam" id="TIGR02206">
    <property type="entry name" value="intg_mem_TP0381"/>
    <property type="match status" value="1"/>
</dbReference>
<comment type="caution">
    <text evidence="2">The sequence shown here is derived from an EMBL/GenBank/DDBJ whole genome shotgun (WGS) entry which is preliminary data.</text>
</comment>
<evidence type="ECO:0000256" key="1">
    <source>
        <dbReference type="SAM" id="Phobius"/>
    </source>
</evidence>
<dbReference type="InterPro" id="IPR011737">
    <property type="entry name" value="CHP02206_TP0381"/>
</dbReference>
<organism evidence="2 3">
    <name type="scientific">Helcococcus ovis</name>
    <dbReference type="NCBI Taxonomy" id="72026"/>
    <lineage>
        <taxon>Bacteria</taxon>
        <taxon>Bacillati</taxon>
        <taxon>Bacillota</taxon>
        <taxon>Tissierellia</taxon>
        <taxon>Tissierellales</taxon>
        <taxon>Peptoniphilaceae</taxon>
        <taxon>Helcococcus</taxon>
    </lineage>
</organism>
<feature type="transmembrane region" description="Helical" evidence="1">
    <location>
        <begin position="84"/>
        <end position="102"/>
    </location>
</feature>
<name>A0A4R9C275_9FIRM</name>
<sequence length="247" mass="29199">MNFIKYFFRNNLDNNSFGLLSTFHLSAIIILILLTIFVISFKNKDRKKQENLLKLMGILLLSDKIMMFIWMVTSGFYTLEASLPVYNCRIVAWFFIYDIFIGNKILRKIGIYWGLMGGILAILMPEPYAFRFPHYTNFQFFIFHYLIFLIAIYNIVVRKESLDKKDLLFTVKFTAIYNLCVMIFTLLLRNYYPKANYGFLVEAPNVVKNLMPLQGILYYIFVLLLYSLIMVVMHFVGKLFCKLTIDK</sequence>
<keyword evidence="1" id="KW-0472">Membrane</keyword>
<feature type="transmembrane region" description="Helical" evidence="1">
    <location>
        <begin position="216"/>
        <end position="237"/>
    </location>
</feature>
<evidence type="ECO:0000313" key="3">
    <source>
        <dbReference type="Proteomes" id="UP000297454"/>
    </source>
</evidence>
<dbReference type="AlphaFoldDB" id="A0A4R9C275"/>
<dbReference type="Proteomes" id="UP000297454">
    <property type="component" value="Unassembled WGS sequence"/>
</dbReference>
<feature type="transmembrane region" description="Helical" evidence="1">
    <location>
        <begin position="167"/>
        <end position="188"/>
    </location>
</feature>
<keyword evidence="3" id="KW-1185">Reference proteome</keyword>
<feature type="transmembrane region" description="Helical" evidence="1">
    <location>
        <begin position="136"/>
        <end position="155"/>
    </location>
</feature>
<feature type="transmembrane region" description="Helical" evidence="1">
    <location>
        <begin position="20"/>
        <end position="40"/>
    </location>
</feature>